<name>A0A0N0RG16_9CHLR</name>
<dbReference type="Proteomes" id="UP000037784">
    <property type="component" value="Unassembled WGS sequence"/>
</dbReference>
<organism evidence="1 2">
    <name type="scientific">Ardenticatena maritima</name>
    <dbReference type="NCBI Taxonomy" id="872965"/>
    <lineage>
        <taxon>Bacteria</taxon>
        <taxon>Bacillati</taxon>
        <taxon>Chloroflexota</taxon>
        <taxon>Ardenticatenia</taxon>
        <taxon>Ardenticatenales</taxon>
        <taxon>Ardenticatenaceae</taxon>
        <taxon>Ardenticatena</taxon>
    </lineage>
</organism>
<reference evidence="2" key="2">
    <citation type="submission" date="2015-08" db="EMBL/GenBank/DDBJ databases">
        <title>Draft Genome Sequence of a Heterotrophic Facultative Anaerobic Bacterium Ardenticatena maritima Strain 110S.</title>
        <authorList>
            <person name="Kawaichi S."/>
            <person name="Yoshida T."/>
            <person name="Sako Y."/>
            <person name="Nakamura R."/>
        </authorList>
    </citation>
    <scope>NUCLEOTIDE SEQUENCE [LARGE SCALE GENOMIC DNA]</scope>
    <source>
        <strain evidence="2">110S</strain>
    </source>
</reference>
<reference evidence="1 2" key="1">
    <citation type="journal article" date="2015" name="Genome Announc.">
        <title>Draft Genome Sequence of a Heterotrophic Facultative Anaerobic Thermophilic Bacterium, Ardenticatena maritima Strain 110ST.</title>
        <authorList>
            <person name="Kawaichi S."/>
            <person name="Yoshida T."/>
            <person name="Sako Y."/>
            <person name="Nakamura R."/>
        </authorList>
    </citation>
    <scope>NUCLEOTIDE SEQUENCE [LARGE SCALE GENOMIC DNA]</scope>
    <source>
        <strain evidence="1 2">110S</strain>
    </source>
</reference>
<dbReference type="GO" id="GO:0005829">
    <property type="term" value="C:cytosol"/>
    <property type="evidence" value="ECO:0007669"/>
    <property type="project" value="TreeGrafter"/>
</dbReference>
<comment type="caution">
    <text evidence="1">The sequence shown here is derived from an EMBL/GenBank/DDBJ whole genome shotgun (WGS) entry which is preliminary data.</text>
</comment>
<dbReference type="Pfam" id="PF07722">
    <property type="entry name" value="Peptidase_C26"/>
    <property type="match status" value="1"/>
</dbReference>
<dbReference type="PROSITE" id="PS51273">
    <property type="entry name" value="GATASE_TYPE_1"/>
    <property type="match status" value="1"/>
</dbReference>
<evidence type="ECO:0000313" key="2">
    <source>
        <dbReference type="Proteomes" id="UP000037784"/>
    </source>
</evidence>
<keyword evidence="1" id="KW-0315">Glutamine amidotransferase</keyword>
<dbReference type="InterPro" id="IPR044668">
    <property type="entry name" value="PuuD-like"/>
</dbReference>
<dbReference type="PANTHER" id="PTHR43235:SF1">
    <property type="entry name" value="GLUTAMINE AMIDOTRANSFERASE PB2B2.05-RELATED"/>
    <property type="match status" value="1"/>
</dbReference>
<keyword evidence="2" id="KW-1185">Reference proteome</keyword>
<dbReference type="InParanoid" id="A0A0N0RG16"/>
<dbReference type="GO" id="GO:0006598">
    <property type="term" value="P:polyamine catabolic process"/>
    <property type="evidence" value="ECO:0007669"/>
    <property type="project" value="TreeGrafter"/>
</dbReference>
<dbReference type="STRING" id="872965.SE16_11765"/>
<dbReference type="PANTHER" id="PTHR43235">
    <property type="entry name" value="GLUTAMINE AMIDOTRANSFERASE PB2B2.05-RELATED"/>
    <property type="match status" value="1"/>
</dbReference>
<dbReference type="GO" id="GO:0016740">
    <property type="term" value="F:transferase activity"/>
    <property type="evidence" value="ECO:0007669"/>
    <property type="project" value="UniProtKB-KW"/>
</dbReference>
<evidence type="ECO:0000313" key="1">
    <source>
        <dbReference type="EMBL" id="GAP64600.1"/>
    </source>
</evidence>
<dbReference type="SUPFAM" id="SSF52317">
    <property type="entry name" value="Class I glutamine amidotransferase-like"/>
    <property type="match status" value="1"/>
</dbReference>
<dbReference type="AlphaFoldDB" id="A0A0N0RG16"/>
<keyword evidence="1" id="KW-0808">Transferase</keyword>
<dbReference type="FunFam" id="3.40.50.880:FF:000030">
    <property type="entry name" value="Gamma-glutamyl-gamma-aminobutyrate hydrolase PuuD"/>
    <property type="match status" value="1"/>
</dbReference>
<dbReference type="OrthoDB" id="9813383at2"/>
<dbReference type="Gene3D" id="3.40.50.880">
    <property type="match status" value="1"/>
</dbReference>
<dbReference type="InterPro" id="IPR011697">
    <property type="entry name" value="Peptidase_C26"/>
</dbReference>
<accession>A0A0N0RG16</accession>
<dbReference type="EMBL" id="BBZA01000292">
    <property type="protein sequence ID" value="GAP64600.1"/>
    <property type="molecule type" value="Genomic_DNA"/>
</dbReference>
<dbReference type="GO" id="GO:0033969">
    <property type="term" value="F:gamma-glutamyl-gamma-aminobutyrate hydrolase activity"/>
    <property type="evidence" value="ECO:0007669"/>
    <property type="project" value="TreeGrafter"/>
</dbReference>
<dbReference type="RefSeq" id="WP_054494314.1">
    <property type="nucleotide sequence ID" value="NZ_BBZA01000292.1"/>
</dbReference>
<dbReference type="InterPro" id="IPR029062">
    <property type="entry name" value="Class_I_gatase-like"/>
</dbReference>
<gene>
    <name evidence="1" type="ORF">ARMA_3023</name>
</gene>
<protein>
    <submittedName>
        <fullName evidence="1">Putative glutamine amidotransferase</fullName>
    </submittedName>
</protein>
<dbReference type="CDD" id="cd01745">
    <property type="entry name" value="GATase1_2"/>
    <property type="match status" value="1"/>
</dbReference>
<proteinExistence type="predicted"/>
<sequence>MQASQAIIGIPTQTQEATATTPRAWVMSQQYVHTLTRFGGIPWLIPALADDLTTLRAIYEQMDGLFLAGGLDIDPSAYGEARHHLCGESDPARDEVELTLARWAIEDRKPILAICRGFQIINVAMGGTLYQDLSFQYPQAIKHDYFPTRYARDLLSHSIETVPGTRLHRLFGVPRLKVNSMHHQGIKTLGRGLVPSAYAPDGLIEAIESADDHFLIGVQWHPEELVETDPRMRRLFTRFMQAAAEYRAHKRTETPPEHPDIRLSA</sequence>